<reference evidence="3" key="1">
    <citation type="submission" date="2021-01" db="EMBL/GenBank/DDBJ databases">
        <title>Genome public.</title>
        <authorList>
            <person name="Liu C."/>
            <person name="Sun Q."/>
        </authorList>
    </citation>
    <scope>NUCLEOTIDE SEQUENCE [LARGE SCALE GENOMIC DNA]</scope>
    <source>
        <strain evidence="3">YIM B02556</strain>
    </source>
</reference>
<evidence type="ECO:0000313" key="3">
    <source>
        <dbReference type="Proteomes" id="UP000652760"/>
    </source>
</evidence>
<evidence type="ECO:0000256" key="1">
    <source>
        <dbReference type="SAM" id="MobiDB-lite"/>
    </source>
</evidence>
<evidence type="ECO:0000313" key="2">
    <source>
        <dbReference type="EMBL" id="MBK1841987.1"/>
    </source>
</evidence>
<name>A0ABS1FEY1_9PROT</name>
<gene>
    <name evidence="2" type="ORF">JHL17_31780</name>
</gene>
<proteinExistence type="predicted"/>
<comment type="caution">
    <text evidence="2">The sequence shown here is derived from an EMBL/GenBank/DDBJ whole genome shotgun (WGS) entry which is preliminary data.</text>
</comment>
<keyword evidence="3" id="KW-1185">Reference proteome</keyword>
<organism evidence="2 3">
    <name type="scientific">Azospirillum endophyticum</name>
    <dbReference type="NCBI Taxonomy" id="2800326"/>
    <lineage>
        <taxon>Bacteria</taxon>
        <taxon>Pseudomonadati</taxon>
        <taxon>Pseudomonadota</taxon>
        <taxon>Alphaproteobacteria</taxon>
        <taxon>Rhodospirillales</taxon>
        <taxon>Azospirillaceae</taxon>
        <taxon>Azospirillum</taxon>
    </lineage>
</organism>
<dbReference type="RefSeq" id="WP_200198665.1">
    <property type="nucleotide sequence ID" value="NZ_JAENHM010000077.1"/>
</dbReference>
<accession>A0ABS1FEY1</accession>
<feature type="region of interest" description="Disordered" evidence="1">
    <location>
        <begin position="42"/>
        <end position="77"/>
    </location>
</feature>
<dbReference type="Proteomes" id="UP000652760">
    <property type="component" value="Unassembled WGS sequence"/>
</dbReference>
<sequence>MSLFAAWSSTVLGAARLDQPAARPPAAPEPRRFRLAYNPVLPTPSAPARRAGPVAEPALASARIPPSSRGGRLRLEK</sequence>
<protein>
    <submittedName>
        <fullName evidence="2">Uncharacterized protein</fullName>
    </submittedName>
</protein>
<dbReference type="EMBL" id="JAENHM010000077">
    <property type="protein sequence ID" value="MBK1841987.1"/>
    <property type="molecule type" value="Genomic_DNA"/>
</dbReference>